<keyword evidence="15" id="KW-1185">Reference proteome</keyword>
<gene>
    <name evidence="14" type="ORF">GDO86_001756</name>
</gene>
<dbReference type="EC" id="4.3.1.17" evidence="5"/>
<dbReference type="EMBL" id="JAACNH010000001">
    <property type="protein sequence ID" value="KAG8455681.1"/>
    <property type="molecule type" value="Genomic_DNA"/>
</dbReference>
<evidence type="ECO:0000256" key="9">
    <source>
        <dbReference type="ARBA" id="ARBA00023239"/>
    </source>
</evidence>
<keyword evidence="8" id="KW-0663">Pyridoxal phosphate</keyword>
<protein>
    <recommendedName>
        <fullName evidence="5">L-serine ammonia-lyase</fullName>
        <ecNumber evidence="5">4.3.1.17</ecNumber>
    </recommendedName>
    <alternativeName>
        <fullName evidence="10">L-serine deaminase</fullName>
    </alternativeName>
    <alternativeName>
        <fullName evidence="11">L-threonine dehydratase</fullName>
    </alternativeName>
</protein>
<keyword evidence="9" id="KW-0456">Lyase</keyword>
<evidence type="ECO:0000256" key="2">
    <source>
        <dbReference type="ARBA" id="ARBA00004496"/>
    </source>
</evidence>
<evidence type="ECO:0000256" key="5">
    <source>
        <dbReference type="ARBA" id="ARBA00012093"/>
    </source>
</evidence>
<dbReference type="CDD" id="cd06448">
    <property type="entry name" value="L-Ser-dehyd"/>
    <property type="match status" value="1"/>
</dbReference>
<evidence type="ECO:0000256" key="4">
    <source>
        <dbReference type="ARBA" id="ARBA00010869"/>
    </source>
</evidence>
<reference evidence="14" key="1">
    <citation type="thesis" date="2020" institute="ProQuest LLC" country="789 East Eisenhower Parkway, Ann Arbor, MI, USA">
        <title>Comparative Genomics and Chromosome Evolution.</title>
        <authorList>
            <person name="Mudd A.B."/>
        </authorList>
    </citation>
    <scope>NUCLEOTIDE SEQUENCE</scope>
    <source>
        <strain evidence="14">Female2</strain>
        <tissue evidence="14">Blood</tissue>
    </source>
</reference>
<comment type="catalytic activity">
    <reaction evidence="12">
        <text>L-serine = pyruvate + NH4(+)</text>
        <dbReference type="Rhea" id="RHEA:19169"/>
        <dbReference type="ChEBI" id="CHEBI:15361"/>
        <dbReference type="ChEBI" id="CHEBI:28938"/>
        <dbReference type="ChEBI" id="CHEBI:33384"/>
        <dbReference type="EC" id="4.3.1.17"/>
    </reaction>
</comment>
<evidence type="ECO:0000256" key="8">
    <source>
        <dbReference type="ARBA" id="ARBA00022898"/>
    </source>
</evidence>
<dbReference type="GO" id="GO:0003941">
    <property type="term" value="F:L-serine ammonia-lyase activity"/>
    <property type="evidence" value="ECO:0007669"/>
    <property type="project" value="UniProtKB-EC"/>
</dbReference>
<dbReference type="InterPro" id="IPR036052">
    <property type="entry name" value="TrpB-like_PALP_sf"/>
</dbReference>
<comment type="pathway">
    <text evidence="3">Carbohydrate biosynthesis; gluconeogenesis.</text>
</comment>
<comment type="similarity">
    <text evidence="4">Belongs to the serine/threonine dehydratase family.</text>
</comment>
<comment type="subcellular location">
    <subcellularLocation>
        <location evidence="2">Cytoplasm</location>
    </subcellularLocation>
</comment>
<organism evidence="14 15">
    <name type="scientific">Hymenochirus boettgeri</name>
    <name type="common">Congo dwarf clawed frog</name>
    <dbReference type="NCBI Taxonomy" id="247094"/>
    <lineage>
        <taxon>Eukaryota</taxon>
        <taxon>Metazoa</taxon>
        <taxon>Chordata</taxon>
        <taxon>Craniata</taxon>
        <taxon>Vertebrata</taxon>
        <taxon>Euteleostomi</taxon>
        <taxon>Amphibia</taxon>
        <taxon>Batrachia</taxon>
        <taxon>Anura</taxon>
        <taxon>Pipoidea</taxon>
        <taxon>Pipidae</taxon>
        <taxon>Pipinae</taxon>
        <taxon>Hymenochirus</taxon>
    </lineage>
</organism>
<dbReference type="FunFam" id="3.40.50.1100:FF:000040">
    <property type="entry name" value="L-serine dehydratase, putative"/>
    <property type="match status" value="1"/>
</dbReference>
<comment type="caution">
    <text evidence="14">The sequence shown here is derived from an EMBL/GenBank/DDBJ whole genome shotgun (WGS) entry which is preliminary data.</text>
</comment>
<evidence type="ECO:0000256" key="10">
    <source>
        <dbReference type="ARBA" id="ARBA00041766"/>
    </source>
</evidence>
<dbReference type="AlphaFoldDB" id="A0A8T2KMB2"/>
<evidence type="ECO:0000256" key="11">
    <source>
        <dbReference type="ARBA" id="ARBA00042605"/>
    </source>
</evidence>
<evidence type="ECO:0000256" key="1">
    <source>
        <dbReference type="ARBA" id="ARBA00001933"/>
    </source>
</evidence>
<evidence type="ECO:0000259" key="13">
    <source>
        <dbReference type="Pfam" id="PF00291"/>
    </source>
</evidence>
<dbReference type="GO" id="GO:0006567">
    <property type="term" value="P:L-threonine catabolic process"/>
    <property type="evidence" value="ECO:0007669"/>
    <property type="project" value="TreeGrafter"/>
</dbReference>
<dbReference type="GO" id="GO:0005737">
    <property type="term" value="C:cytoplasm"/>
    <property type="evidence" value="ECO:0007669"/>
    <property type="project" value="UniProtKB-SubCell"/>
</dbReference>
<feature type="domain" description="Tryptophan synthase beta chain-like PALP" evidence="13">
    <location>
        <begin position="9"/>
        <end position="306"/>
    </location>
</feature>
<comment type="cofactor">
    <cofactor evidence="1">
        <name>pyridoxal 5'-phosphate</name>
        <dbReference type="ChEBI" id="CHEBI:597326"/>
    </cofactor>
</comment>
<dbReference type="PANTHER" id="PTHR48078:SF16">
    <property type="entry name" value="SERINE DEHYDRATASE-LIKE"/>
    <property type="match status" value="1"/>
</dbReference>
<dbReference type="GO" id="GO:0030170">
    <property type="term" value="F:pyridoxal phosphate binding"/>
    <property type="evidence" value="ECO:0007669"/>
    <property type="project" value="InterPro"/>
</dbReference>
<dbReference type="Gene3D" id="3.40.50.1100">
    <property type="match status" value="2"/>
</dbReference>
<dbReference type="SUPFAM" id="SSF53686">
    <property type="entry name" value="Tryptophan synthase beta subunit-like PLP-dependent enzymes"/>
    <property type="match status" value="1"/>
</dbReference>
<evidence type="ECO:0000313" key="15">
    <source>
        <dbReference type="Proteomes" id="UP000812440"/>
    </source>
</evidence>
<evidence type="ECO:0000313" key="14">
    <source>
        <dbReference type="EMBL" id="KAG8455681.1"/>
    </source>
</evidence>
<evidence type="ECO:0000256" key="12">
    <source>
        <dbReference type="ARBA" id="ARBA00049406"/>
    </source>
</evidence>
<proteinExistence type="inferred from homology"/>
<evidence type="ECO:0000256" key="6">
    <source>
        <dbReference type="ARBA" id="ARBA00022432"/>
    </source>
</evidence>
<dbReference type="PANTHER" id="PTHR48078">
    <property type="entry name" value="THREONINE DEHYDRATASE, MITOCHONDRIAL-RELATED"/>
    <property type="match status" value="1"/>
</dbReference>
<dbReference type="Proteomes" id="UP000812440">
    <property type="component" value="Chromosome 1"/>
</dbReference>
<keyword evidence="7" id="KW-0963">Cytoplasm</keyword>
<dbReference type="InterPro" id="IPR000634">
    <property type="entry name" value="Ser/Thr_deHydtase_PyrdxlP-BS"/>
</dbReference>
<dbReference type="InterPro" id="IPR050147">
    <property type="entry name" value="Ser/Thr_Dehydratase"/>
</dbReference>
<dbReference type="InterPro" id="IPR001926">
    <property type="entry name" value="TrpB-like_PALP"/>
</dbReference>
<dbReference type="OrthoDB" id="7773036at2759"/>
<dbReference type="PROSITE" id="PS00165">
    <property type="entry name" value="DEHYDRATASE_SER_THR"/>
    <property type="match status" value="1"/>
</dbReference>
<evidence type="ECO:0000256" key="3">
    <source>
        <dbReference type="ARBA" id="ARBA00004742"/>
    </source>
</evidence>
<accession>A0A8T2KMB2</accession>
<dbReference type="GO" id="GO:0009097">
    <property type="term" value="P:isoleucine biosynthetic process"/>
    <property type="evidence" value="ECO:0007669"/>
    <property type="project" value="TreeGrafter"/>
</dbReference>
<dbReference type="GO" id="GO:0006094">
    <property type="term" value="P:gluconeogenesis"/>
    <property type="evidence" value="ECO:0007669"/>
    <property type="project" value="UniProtKB-KW"/>
</dbReference>
<evidence type="ECO:0000256" key="7">
    <source>
        <dbReference type="ARBA" id="ARBA00022490"/>
    </source>
</evidence>
<sequence>MDSTEQTPFHIVTPLKESLALSKAAGTKVLMKLENVQPTGSFKIRGIGHYCQKMAKENCKRFVCSSGGNAGLAAAYSCSMLALPSTVVVPESTSTDMVRKLKDLGAEVVVTGKVWDEADTYANQLTQTPGNVYISPFNHKLIWEGHSSLVSELKACLGSQKPGAMVVAVGGGGLLAGLAEGMKKVGWADIPIIAMETKGAHCLNAALQAGRPVTLPDITSVAKCLGAKTVCDRALQCATEHKVISITVDDRDAVGALERFLDDELILVEPACGAALAAVYSGHIQRLQQEGSLTTPLDPVVMVVCGGSAISLSQLRELKSQLNME</sequence>
<dbReference type="GO" id="GO:0004794">
    <property type="term" value="F:threonine deaminase activity"/>
    <property type="evidence" value="ECO:0007669"/>
    <property type="project" value="TreeGrafter"/>
</dbReference>
<name>A0A8T2KMB2_9PIPI</name>
<keyword evidence="6" id="KW-0312">Gluconeogenesis</keyword>
<dbReference type="Pfam" id="PF00291">
    <property type="entry name" value="PALP"/>
    <property type="match status" value="1"/>
</dbReference>
<dbReference type="GO" id="GO:0006565">
    <property type="term" value="P:L-serine catabolic process"/>
    <property type="evidence" value="ECO:0007669"/>
    <property type="project" value="TreeGrafter"/>
</dbReference>